<dbReference type="GO" id="GO:0005886">
    <property type="term" value="C:plasma membrane"/>
    <property type="evidence" value="ECO:0007669"/>
    <property type="project" value="TreeGrafter"/>
</dbReference>
<keyword evidence="1" id="KW-0472">Membrane</keyword>
<keyword evidence="1" id="KW-0812">Transmembrane</keyword>
<dbReference type="Pfam" id="PF01578">
    <property type="entry name" value="Cytochrom_C_asm"/>
    <property type="match status" value="1"/>
</dbReference>
<dbReference type="PANTHER" id="PTHR38034">
    <property type="entry name" value="INNER MEMBRANE PROTEIN YPJD"/>
    <property type="match status" value="1"/>
</dbReference>
<dbReference type="PANTHER" id="PTHR38034:SF1">
    <property type="entry name" value="INNER MEMBRANE PROTEIN YPJD"/>
    <property type="match status" value="1"/>
</dbReference>
<feature type="transmembrane region" description="Helical" evidence="1">
    <location>
        <begin position="242"/>
        <end position="261"/>
    </location>
</feature>
<feature type="transmembrane region" description="Helical" evidence="1">
    <location>
        <begin position="6"/>
        <end position="23"/>
    </location>
</feature>
<keyword evidence="1" id="KW-1133">Transmembrane helix</keyword>
<organism evidence="3">
    <name type="scientific">Candidatus Kentrum sp. DK</name>
    <dbReference type="NCBI Taxonomy" id="2126562"/>
    <lineage>
        <taxon>Bacteria</taxon>
        <taxon>Pseudomonadati</taxon>
        <taxon>Pseudomonadota</taxon>
        <taxon>Gammaproteobacteria</taxon>
        <taxon>Candidatus Kentrum</taxon>
    </lineage>
</organism>
<accession>A0A450RW90</accession>
<dbReference type="GO" id="GO:0017004">
    <property type="term" value="P:cytochrome complex assembly"/>
    <property type="evidence" value="ECO:0007669"/>
    <property type="project" value="InterPro"/>
</dbReference>
<feature type="transmembrane region" description="Helical" evidence="1">
    <location>
        <begin position="62"/>
        <end position="83"/>
    </location>
</feature>
<protein>
    <submittedName>
        <fullName evidence="3">ABC-type uncharacterized transport system, permease component</fullName>
    </submittedName>
</protein>
<feature type="transmembrane region" description="Helical" evidence="1">
    <location>
        <begin position="212"/>
        <end position="230"/>
    </location>
</feature>
<evidence type="ECO:0000256" key="1">
    <source>
        <dbReference type="SAM" id="Phobius"/>
    </source>
</evidence>
<feature type="transmembrane region" description="Helical" evidence="1">
    <location>
        <begin position="35"/>
        <end position="56"/>
    </location>
</feature>
<reference evidence="3" key="1">
    <citation type="submission" date="2019-02" db="EMBL/GenBank/DDBJ databases">
        <authorList>
            <person name="Gruber-Vodicka R. H."/>
            <person name="Seah K. B. B."/>
        </authorList>
    </citation>
    <scope>NUCLEOTIDE SEQUENCE</scope>
    <source>
        <strain evidence="4">BECK_DK161</strain>
        <strain evidence="3">BECK_DK47</strain>
    </source>
</reference>
<feature type="domain" description="Cytochrome c assembly protein" evidence="2">
    <location>
        <begin position="44"/>
        <end position="264"/>
    </location>
</feature>
<evidence type="ECO:0000313" key="4">
    <source>
        <dbReference type="EMBL" id="VFJ58680.1"/>
    </source>
</evidence>
<evidence type="ECO:0000259" key="2">
    <source>
        <dbReference type="Pfam" id="PF01578"/>
    </source>
</evidence>
<feature type="transmembrane region" description="Helical" evidence="1">
    <location>
        <begin position="90"/>
        <end position="110"/>
    </location>
</feature>
<evidence type="ECO:0000313" key="3">
    <source>
        <dbReference type="EMBL" id="VFJ43393.1"/>
    </source>
</evidence>
<dbReference type="InterPro" id="IPR002541">
    <property type="entry name" value="Cyt_c_assembly"/>
</dbReference>
<name>A0A450RW90_9GAMM</name>
<dbReference type="GO" id="GO:0020037">
    <property type="term" value="F:heme binding"/>
    <property type="evidence" value="ECO:0007669"/>
    <property type="project" value="InterPro"/>
</dbReference>
<dbReference type="InterPro" id="IPR052372">
    <property type="entry name" value="YpjD/HemX"/>
</dbReference>
<gene>
    <name evidence="3" type="ORF">BECKDK2373B_GA0170837_100552</name>
    <name evidence="4" type="ORF">BECKDK2373C_GA0170839_10678</name>
</gene>
<dbReference type="EMBL" id="CAADEX010000005">
    <property type="protein sequence ID" value="VFJ43393.1"/>
    <property type="molecule type" value="Genomic_DNA"/>
</dbReference>
<sequence>MLLSLASITLYLFLAVFLGIRLLRSDPAKEERFSLILMGATALGAVLHGAVLYRAIPMAAGFDLGIANVLSLVSWGIVLVLLFGALARPLMNVGVLVFPLAAAALTLALFFPGRTVAPEQLPPGVEVHVILSVLAASVLTIAALQSVFLAFQERSLRRKRPGRIPHLLPPLQIQESIFFQLIGGGFFLLSLSLASGMAFIEDMFAQHLAHKTILSVSAWTVFAILLWGRWRFGWRGRRAVRWSLAGFVVLMLAYFGSKWVLEGILGRTWY</sequence>
<feature type="transmembrane region" description="Helical" evidence="1">
    <location>
        <begin position="130"/>
        <end position="151"/>
    </location>
</feature>
<proteinExistence type="predicted"/>
<feature type="transmembrane region" description="Helical" evidence="1">
    <location>
        <begin position="177"/>
        <end position="200"/>
    </location>
</feature>
<dbReference type="AlphaFoldDB" id="A0A450RW90"/>
<dbReference type="EMBL" id="CAADEY010000067">
    <property type="protein sequence ID" value="VFJ58680.1"/>
    <property type="molecule type" value="Genomic_DNA"/>
</dbReference>